<protein>
    <recommendedName>
        <fullName evidence="8">Abasic site processing protein</fullName>
        <ecNumber evidence="8">3.4.-.-</ecNumber>
    </recommendedName>
</protein>
<organism evidence="9 10">
    <name type="scientific">Qipengyuania flava</name>
    <dbReference type="NCBI Taxonomy" id="192812"/>
    <lineage>
        <taxon>Bacteria</taxon>
        <taxon>Pseudomonadati</taxon>
        <taxon>Pseudomonadota</taxon>
        <taxon>Alphaproteobacteria</taxon>
        <taxon>Sphingomonadales</taxon>
        <taxon>Erythrobacteraceae</taxon>
        <taxon>Qipengyuania</taxon>
    </lineage>
</organism>
<dbReference type="GO" id="GO:0006508">
    <property type="term" value="P:proteolysis"/>
    <property type="evidence" value="ECO:0007669"/>
    <property type="project" value="UniProtKB-KW"/>
</dbReference>
<evidence type="ECO:0000256" key="7">
    <source>
        <dbReference type="ARBA" id="ARBA00023239"/>
    </source>
</evidence>
<dbReference type="Proteomes" id="UP000290057">
    <property type="component" value="Chromosome"/>
</dbReference>
<dbReference type="Gene3D" id="3.90.1680.10">
    <property type="entry name" value="SOS response associated peptidase-like"/>
    <property type="match status" value="1"/>
</dbReference>
<dbReference type="PANTHER" id="PTHR13604:SF0">
    <property type="entry name" value="ABASIC SITE PROCESSING PROTEIN HMCES"/>
    <property type="match status" value="1"/>
</dbReference>
<evidence type="ECO:0000256" key="3">
    <source>
        <dbReference type="ARBA" id="ARBA00022763"/>
    </source>
</evidence>
<keyword evidence="6" id="KW-0238">DNA-binding</keyword>
<reference evidence="9 10" key="1">
    <citation type="submission" date="2019-01" db="EMBL/GenBank/DDBJ databases">
        <title>Complete genome sequence of Erythrobacter flavus KJ5.</title>
        <authorList>
            <person name="Kanesaki Y."/>
            <person name="Brotosudarmo T."/>
            <person name="Moriuchi R."/>
            <person name="Awai K."/>
        </authorList>
    </citation>
    <scope>NUCLEOTIDE SEQUENCE [LARGE SCALE GENOMIC DNA]</scope>
    <source>
        <strain evidence="9 10">KJ5</strain>
    </source>
</reference>
<name>A0A3T1CHR0_9SPHN</name>
<gene>
    <name evidence="9" type="ORF">EKJ_13000</name>
</gene>
<proteinExistence type="inferred from homology"/>
<keyword evidence="2 8" id="KW-0645">Protease</keyword>
<evidence type="ECO:0000313" key="10">
    <source>
        <dbReference type="Proteomes" id="UP000290057"/>
    </source>
</evidence>
<evidence type="ECO:0000256" key="5">
    <source>
        <dbReference type="ARBA" id="ARBA00023124"/>
    </source>
</evidence>
<keyword evidence="3" id="KW-0227">DNA damage</keyword>
<dbReference type="GO" id="GO:0003697">
    <property type="term" value="F:single-stranded DNA binding"/>
    <property type="evidence" value="ECO:0007669"/>
    <property type="project" value="InterPro"/>
</dbReference>
<keyword evidence="4 8" id="KW-0378">Hydrolase</keyword>
<dbReference type="AlphaFoldDB" id="A0A3T1CHR0"/>
<dbReference type="GO" id="GO:0016829">
    <property type="term" value="F:lyase activity"/>
    <property type="evidence" value="ECO:0007669"/>
    <property type="project" value="UniProtKB-KW"/>
</dbReference>
<evidence type="ECO:0000256" key="1">
    <source>
        <dbReference type="ARBA" id="ARBA00008136"/>
    </source>
</evidence>
<dbReference type="SUPFAM" id="SSF143081">
    <property type="entry name" value="BB1717-like"/>
    <property type="match status" value="1"/>
</dbReference>
<dbReference type="PANTHER" id="PTHR13604">
    <property type="entry name" value="DC12-RELATED"/>
    <property type="match status" value="1"/>
</dbReference>
<keyword evidence="10" id="KW-1185">Reference proteome</keyword>
<evidence type="ECO:0000256" key="6">
    <source>
        <dbReference type="ARBA" id="ARBA00023125"/>
    </source>
</evidence>
<dbReference type="EMBL" id="AP019389">
    <property type="protein sequence ID" value="BBI20453.1"/>
    <property type="molecule type" value="Genomic_DNA"/>
</dbReference>
<keyword evidence="7" id="KW-0456">Lyase</keyword>
<dbReference type="EC" id="3.4.-.-" evidence="8"/>
<comment type="similarity">
    <text evidence="1 8">Belongs to the SOS response-associated peptidase family.</text>
</comment>
<dbReference type="RefSeq" id="WP_130586312.1">
    <property type="nucleotide sequence ID" value="NZ_AP019389.1"/>
</dbReference>
<dbReference type="GO" id="GO:0008233">
    <property type="term" value="F:peptidase activity"/>
    <property type="evidence" value="ECO:0007669"/>
    <property type="project" value="UniProtKB-KW"/>
</dbReference>
<evidence type="ECO:0000256" key="8">
    <source>
        <dbReference type="RuleBase" id="RU364100"/>
    </source>
</evidence>
<dbReference type="InterPro" id="IPR003738">
    <property type="entry name" value="SRAP"/>
</dbReference>
<evidence type="ECO:0000313" key="9">
    <source>
        <dbReference type="EMBL" id="BBI20453.1"/>
    </source>
</evidence>
<keyword evidence="5" id="KW-0190">Covalent protein-DNA linkage</keyword>
<evidence type="ECO:0000256" key="4">
    <source>
        <dbReference type="ARBA" id="ARBA00022801"/>
    </source>
</evidence>
<accession>A0A3T1CHR0</accession>
<sequence>MCNLYRMTKNKDEVAQWFDAIDELGGANFGAEVFPGYPGAVVAEGRLAQMIWGFPLVLKGKNGQPLKPRPVNNARTDKLDSFFWRYSFEERRCLIPVTAWAEAEGPKGGKTRTWLSRPDAELFAVAGVWRDSEEWGRCYSMVMTDACGAAAECHTRMPVLLRESDRRLWTQGSPEEAFALCRPWEGDLVLDRTAEPWAGGASAANRLL</sequence>
<dbReference type="Pfam" id="PF02586">
    <property type="entry name" value="SRAP"/>
    <property type="match status" value="1"/>
</dbReference>
<evidence type="ECO:0000256" key="2">
    <source>
        <dbReference type="ARBA" id="ARBA00022670"/>
    </source>
</evidence>
<dbReference type="InterPro" id="IPR036590">
    <property type="entry name" value="SRAP-like"/>
</dbReference>
<dbReference type="GO" id="GO:0106300">
    <property type="term" value="P:protein-DNA covalent cross-linking repair"/>
    <property type="evidence" value="ECO:0007669"/>
    <property type="project" value="InterPro"/>
</dbReference>